<name>E1JXS3_SOLFR</name>
<accession>E1JXS3</accession>
<proteinExistence type="predicted"/>
<keyword evidence="1" id="KW-0812">Transmembrane</keyword>
<feature type="transmembrane region" description="Helical" evidence="1">
    <location>
        <begin position="281"/>
        <end position="301"/>
    </location>
</feature>
<dbReference type="Proteomes" id="UP000006250">
    <property type="component" value="Unassembled WGS sequence"/>
</dbReference>
<keyword evidence="1" id="KW-0472">Membrane</keyword>
<comment type="caution">
    <text evidence="2">The sequence shown here is derived from an EMBL/GenBank/DDBJ whole genome shotgun (WGS) entry which is preliminary data.</text>
</comment>
<keyword evidence="3" id="KW-1185">Reference proteome</keyword>
<evidence type="ECO:0000256" key="1">
    <source>
        <dbReference type="SAM" id="Phobius"/>
    </source>
</evidence>
<gene>
    <name evidence="2" type="ORF">DesfrDRAFT_2422</name>
</gene>
<feature type="transmembrane region" description="Helical" evidence="1">
    <location>
        <begin position="220"/>
        <end position="244"/>
    </location>
</feature>
<feature type="transmembrane region" description="Helical" evidence="1">
    <location>
        <begin position="127"/>
        <end position="146"/>
    </location>
</feature>
<dbReference type="AlphaFoldDB" id="E1JXS3"/>
<dbReference type="STRING" id="596151.DesfrDRAFT_2422"/>
<evidence type="ECO:0000313" key="2">
    <source>
        <dbReference type="EMBL" id="EFL50846.1"/>
    </source>
</evidence>
<sequence precursor="true">MNILSRVGRLVMVVVLSATPALVGLFLLTRLIGASVGDFQPAYDFDQYLYTREASTFAAAGFSGGYYGGNGHTARIGRFGPHGAAYAVVYGGLAKLSGGWQNWLAPTFNMVLLTLALLGSARGLSLGTFAFLSICLTLFPPLVVLLPTAYQDAAQCALGLVLGAALAGLVRQGDAAIRRRFWIVLGLVLAATLTRPTWAVLFPAVFFCAGSGHWRESWRALLWGGLCLLAGYALFSLTAASWIASPGTNPGAAVLSGGFLDRLPLFLNNLRNLTNFADNRYHTLVLLLMLSATGMAMVVTAGGKRARLYALAVHLCNMGAPFLAYVALYNGSGRHLSRLLAAHFVLSLTYAVKTLPPRSRTTVLAWTTAAGLALLPMTLAHQYALFVRPAYDDFRGFAPRIAAQATAMNPTLSLSLGASSPWLRTLAVPATKPVVAYLAAPPAYGIELYDISALEQPLRAGFVLLPPAAAALASRHTPLTAVAETPAGTLYRNDVAFGFASYPEAAP</sequence>
<keyword evidence="1" id="KW-1133">Transmembrane helix</keyword>
<feature type="transmembrane region" description="Helical" evidence="1">
    <location>
        <begin position="6"/>
        <end position="28"/>
    </location>
</feature>
<evidence type="ECO:0000313" key="3">
    <source>
        <dbReference type="Proteomes" id="UP000006250"/>
    </source>
</evidence>
<dbReference type="OrthoDB" id="9838694at2"/>
<dbReference type="EMBL" id="AECZ01000015">
    <property type="protein sequence ID" value="EFL50846.1"/>
    <property type="molecule type" value="Genomic_DNA"/>
</dbReference>
<dbReference type="RefSeq" id="WP_005994209.1">
    <property type="nucleotide sequence ID" value="NZ_AECZ01000015.1"/>
</dbReference>
<protein>
    <recommendedName>
        <fullName evidence="4">Glycosyltransferase RgtA/B/C/D-like domain-containing protein</fullName>
    </recommendedName>
</protein>
<organism evidence="2 3">
    <name type="scientific">Solidesulfovibrio fructosivorans JJ]</name>
    <dbReference type="NCBI Taxonomy" id="596151"/>
    <lineage>
        <taxon>Bacteria</taxon>
        <taxon>Pseudomonadati</taxon>
        <taxon>Thermodesulfobacteriota</taxon>
        <taxon>Desulfovibrionia</taxon>
        <taxon>Desulfovibrionales</taxon>
        <taxon>Desulfovibrionaceae</taxon>
        <taxon>Solidesulfovibrio</taxon>
    </lineage>
</organism>
<feature type="transmembrane region" description="Helical" evidence="1">
    <location>
        <begin position="182"/>
        <end position="208"/>
    </location>
</feature>
<feature type="transmembrane region" description="Helical" evidence="1">
    <location>
        <begin position="103"/>
        <end position="121"/>
    </location>
</feature>
<reference evidence="2 3" key="1">
    <citation type="submission" date="2010-08" db="EMBL/GenBank/DDBJ databases">
        <title>The draft genome of Desulfovibrio fructosovorans JJ.</title>
        <authorList>
            <consortium name="US DOE Joint Genome Institute (JGI-PGF)"/>
            <person name="Lucas S."/>
            <person name="Copeland A."/>
            <person name="Lapidus A."/>
            <person name="Cheng J.-F."/>
            <person name="Bruce D."/>
            <person name="Goodwin L."/>
            <person name="Pitluck S."/>
            <person name="Land M.L."/>
            <person name="Hauser L."/>
            <person name="Chang Y.-J."/>
            <person name="Jeffries C."/>
            <person name="Wall J.D."/>
            <person name="Stahl D.A."/>
            <person name="Arkin A.P."/>
            <person name="Dehal P."/>
            <person name="Stolyar S.M."/>
            <person name="Hazen T.C."/>
            <person name="Woyke T.J."/>
        </authorList>
    </citation>
    <scope>NUCLEOTIDE SEQUENCE [LARGE SCALE GENOMIC DNA]</scope>
    <source>
        <strain evidence="2 3">JJ</strain>
    </source>
</reference>
<feature type="transmembrane region" description="Helical" evidence="1">
    <location>
        <begin position="153"/>
        <end position="170"/>
    </location>
</feature>
<evidence type="ECO:0008006" key="4">
    <source>
        <dbReference type="Google" id="ProtNLM"/>
    </source>
</evidence>
<feature type="transmembrane region" description="Helical" evidence="1">
    <location>
        <begin position="308"/>
        <end position="329"/>
    </location>
</feature>
<feature type="transmembrane region" description="Helical" evidence="1">
    <location>
        <begin position="364"/>
        <end position="385"/>
    </location>
</feature>